<evidence type="ECO:0000313" key="1">
    <source>
        <dbReference type="EMBL" id="KEH28863.1"/>
    </source>
</evidence>
<dbReference type="EMBL" id="CM001220">
    <property type="protein sequence ID" value="KEH28863.1"/>
    <property type="molecule type" value="Genomic_DNA"/>
</dbReference>
<sequence length="55" mass="6451">MNVFYQDLPTEMKQNLEAAAARNHQYHQLDGYEWAGTSSNDFKPCQYKSNYFKNG</sequence>
<dbReference type="AlphaFoldDB" id="A0A072UIH9"/>
<dbReference type="HOGENOM" id="CLU_3035381_0_0_1"/>
<reference evidence="2" key="3">
    <citation type="submission" date="2015-04" db="UniProtKB">
        <authorList>
            <consortium name="EnsemblPlants"/>
        </authorList>
    </citation>
    <scope>IDENTIFICATION</scope>
    <source>
        <strain evidence="2">cv. Jemalong A17</strain>
    </source>
</reference>
<dbReference type="EnsemblPlants" id="KEH28863">
    <property type="protein sequence ID" value="KEH28863"/>
    <property type="gene ID" value="MTR_4g415360"/>
</dbReference>
<accession>A0A072UIH9</accession>
<organism evidence="1 3">
    <name type="scientific">Medicago truncatula</name>
    <name type="common">Barrel medic</name>
    <name type="synonym">Medicago tribuloides</name>
    <dbReference type="NCBI Taxonomy" id="3880"/>
    <lineage>
        <taxon>Eukaryota</taxon>
        <taxon>Viridiplantae</taxon>
        <taxon>Streptophyta</taxon>
        <taxon>Embryophyta</taxon>
        <taxon>Tracheophyta</taxon>
        <taxon>Spermatophyta</taxon>
        <taxon>Magnoliopsida</taxon>
        <taxon>eudicotyledons</taxon>
        <taxon>Gunneridae</taxon>
        <taxon>Pentapetalae</taxon>
        <taxon>rosids</taxon>
        <taxon>fabids</taxon>
        <taxon>Fabales</taxon>
        <taxon>Fabaceae</taxon>
        <taxon>Papilionoideae</taxon>
        <taxon>50 kb inversion clade</taxon>
        <taxon>NPAAA clade</taxon>
        <taxon>Hologalegina</taxon>
        <taxon>IRL clade</taxon>
        <taxon>Trifolieae</taxon>
        <taxon>Medicago</taxon>
    </lineage>
</organism>
<gene>
    <name evidence="1" type="ordered locus">MTR_4g415360</name>
</gene>
<name>A0A072UIH9_MEDTR</name>
<keyword evidence="3" id="KW-1185">Reference proteome</keyword>
<reference evidence="1 3" key="1">
    <citation type="journal article" date="2011" name="Nature">
        <title>The Medicago genome provides insight into the evolution of rhizobial symbioses.</title>
        <authorList>
            <person name="Young N.D."/>
            <person name="Debelle F."/>
            <person name="Oldroyd G.E."/>
            <person name="Geurts R."/>
            <person name="Cannon S.B."/>
            <person name="Udvardi M.K."/>
            <person name="Benedito V.A."/>
            <person name="Mayer K.F."/>
            <person name="Gouzy J."/>
            <person name="Schoof H."/>
            <person name="Van de Peer Y."/>
            <person name="Proost S."/>
            <person name="Cook D.R."/>
            <person name="Meyers B.C."/>
            <person name="Spannagl M."/>
            <person name="Cheung F."/>
            <person name="De Mita S."/>
            <person name="Krishnakumar V."/>
            <person name="Gundlach H."/>
            <person name="Zhou S."/>
            <person name="Mudge J."/>
            <person name="Bharti A.K."/>
            <person name="Murray J.D."/>
            <person name="Naoumkina M.A."/>
            <person name="Rosen B."/>
            <person name="Silverstein K.A."/>
            <person name="Tang H."/>
            <person name="Rombauts S."/>
            <person name="Zhao P.X."/>
            <person name="Zhou P."/>
            <person name="Barbe V."/>
            <person name="Bardou P."/>
            <person name="Bechner M."/>
            <person name="Bellec A."/>
            <person name="Berger A."/>
            <person name="Berges H."/>
            <person name="Bidwell S."/>
            <person name="Bisseling T."/>
            <person name="Choisne N."/>
            <person name="Couloux A."/>
            <person name="Denny R."/>
            <person name="Deshpande S."/>
            <person name="Dai X."/>
            <person name="Doyle J.J."/>
            <person name="Dudez A.M."/>
            <person name="Farmer A.D."/>
            <person name="Fouteau S."/>
            <person name="Franken C."/>
            <person name="Gibelin C."/>
            <person name="Gish J."/>
            <person name="Goldstein S."/>
            <person name="Gonzalez A.J."/>
            <person name="Green P.J."/>
            <person name="Hallab A."/>
            <person name="Hartog M."/>
            <person name="Hua A."/>
            <person name="Humphray S.J."/>
            <person name="Jeong D.H."/>
            <person name="Jing Y."/>
            <person name="Jocker A."/>
            <person name="Kenton S.M."/>
            <person name="Kim D.J."/>
            <person name="Klee K."/>
            <person name="Lai H."/>
            <person name="Lang C."/>
            <person name="Lin S."/>
            <person name="Macmil S.L."/>
            <person name="Magdelenat G."/>
            <person name="Matthews L."/>
            <person name="McCorrison J."/>
            <person name="Monaghan E.L."/>
            <person name="Mun J.H."/>
            <person name="Najar F.Z."/>
            <person name="Nicholson C."/>
            <person name="Noirot C."/>
            <person name="O'Bleness M."/>
            <person name="Paule C.R."/>
            <person name="Poulain J."/>
            <person name="Prion F."/>
            <person name="Qin B."/>
            <person name="Qu C."/>
            <person name="Retzel E.F."/>
            <person name="Riddle C."/>
            <person name="Sallet E."/>
            <person name="Samain S."/>
            <person name="Samson N."/>
            <person name="Sanders I."/>
            <person name="Saurat O."/>
            <person name="Scarpelli C."/>
            <person name="Schiex T."/>
            <person name="Segurens B."/>
            <person name="Severin A.J."/>
            <person name="Sherrier D.J."/>
            <person name="Shi R."/>
            <person name="Sims S."/>
            <person name="Singer S.R."/>
            <person name="Sinharoy S."/>
            <person name="Sterck L."/>
            <person name="Viollet A."/>
            <person name="Wang B.B."/>
            <person name="Wang K."/>
            <person name="Wang M."/>
            <person name="Wang X."/>
            <person name="Warfsmann J."/>
            <person name="Weissenbach J."/>
            <person name="White D.D."/>
            <person name="White J.D."/>
            <person name="Wiley G.B."/>
            <person name="Wincker P."/>
            <person name="Xing Y."/>
            <person name="Yang L."/>
            <person name="Yao Z."/>
            <person name="Ying F."/>
            <person name="Zhai J."/>
            <person name="Zhou L."/>
            <person name="Zuber A."/>
            <person name="Denarie J."/>
            <person name="Dixon R.A."/>
            <person name="May G.D."/>
            <person name="Schwartz D.C."/>
            <person name="Rogers J."/>
            <person name="Quetier F."/>
            <person name="Town C.D."/>
            <person name="Roe B.A."/>
        </authorList>
    </citation>
    <scope>NUCLEOTIDE SEQUENCE [LARGE SCALE GENOMIC DNA]</scope>
    <source>
        <strain evidence="1">A17</strain>
        <strain evidence="2 3">cv. Jemalong A17</strain>
    </source>
</reference>
<evidence type="ECO:0000313" key="3">
    <source>
        <dbReference type="Proteomes" id="UP000002051"/>
    </source>
</evidence>
<protein>
    <submittedName>
        <fullName evidence="1 2">Uncharacterized protein</fullName>
    </submittedName>
</protein>
<evidence type="ECO:0000313" key="2">
    <source>
        <dbReference type="EnsemblPlants" id="KEH28863"/>
    </source>
</evidence>
<dbReference type="Proteomes" id="UP000002051">
    <property type="component" value="Chromosome 4"/>
</dbReference>
<reference evidence="1 3" key="2">
    <citation type="journal article" date="2014" name="BMC Genomics">
        <title>An improved genome release (version Mt4.0) for the model legume Medicago truncatula.</title>
        <authorList>
            <person name="Tang H."/>
            <person name="Krishnakumar V."/>
            <person name="Bidwell S."/>
            <person name="Rosen B."/>
            <person name="Chan A."/>
            <person name="Zhou S."/>
            <person name="Gentzbittel L."/>
            <person name="Childs K.L."/>
            <person name="Yandell M."/>
            <person name="Gundlach H."/>
            <person name="Mayer K.F."/>
            <person name="Schwartz D.C."/>
            <person name="Town C.D."/>
        </authorList>
    </citation>
    <scope>GENOME REANNOTATION</scope>
    <source>
        <strain evidence="1">A17</strain>
        <strain evidence="2 3">cv. Jemalong A17</strain>
    </source>
</reference>
<proteinExistence type="predicted"/>